<feature type="compositionally biased region" description="Low complexity" evidence="9">
    <location>
        <begin position="30"/>
        <end position="43"/>
    </location>
</feature>
<dbReference type="PANTHER" id="PTHR24421:SF10">
    <property type="entry name" value="NITRATE_NITRITE SENSOR PROTEIN NARQ"/>
    <property type="match status" value="1"/>
</dbReference>
<feature type="transmembrane region" description="Helical" evidence="10">
    <location>
        <begin position="229"/>
        <end position="249"/>
    </location>
</feature>
<comment type="catalytic activity">
    <reaction evidence="1">
        <text>ATP + protein L-histidine = ADP + protein N-phospho-L-histidine.</text>
        <dbReference type="EC" id="2.7.13.3"/>
    </reaction>
</comment>
<keyword evidence="7" id="KW-0067">ATP-binding</keyword>
<dbReference type="PANTHER" id="PTHR24421">
    <property type="entry name" value="NITRATE/NITRITE SENSOR PROTEIN NARX-RELATED"/>
    <property type="match status" value="1"/>
</dbReference>
<feature type="domain" description="Histidine kinase/HSP90-like ATPase" evidence="11">
    <location>
        <begin position="394"/>
        <end position="482"/>
    </location>
</feature>
<comment type="caution">
    <text evidence="13">The sequence shown here is derived from an EMBL/GenBank/DDBJ whole genome shotgun (WGS) entry which is preliminary data.</text>
</comment>
<evidence type="ECO:0000256" key="8">
    <source>
        <dbReference type="ARBA" id="ARBA00023012"/>
    </source>
</evidence>
<evidence type="ECO:0000259" key="12">
    <source>
        <dbReference type="Pfam" id="PF07730"/>
    </source>
</evidence>
<feature type="transmembrane region" description="Helical" evidence="10">
    <location>
        <begin position="172"/>
        <end position="192"/>
    </location>
</feature>
<evidence type="ECO:0000313" key="13">
    <source>
        <dbReference type="EMBL" id="NNH24601.1"/>
    </source>
</evidence>
<dbReference type="InterPro" id="IPR011712">
    <property type="entry name" value="Sig_transdc_His_kin_sub3_dim/P"/>
</dbReference>
<keyword evidence="6 13" id="KW-0418">Kinase</keyword>
<dbReference type="InterPro" id="IPR036890">
    <property type="entry name" value="HATPase_C_sf"/>
</dbReference>
<dbReference type="SUPFAM" id="SSF55874">
    <property type="entry name" value="ATPase domain of HSP90 chaperone/DNA topoisomerase II/histidine kinase"/>
    <property type="match status" value="1"/>
</dbReference>
<evidence type="ECO:0000259" key="11">
    <source>
        <dbReference type="Pfam" id="PF02518"/>
    </source>
</evidence>
<evidence type="ECO:0000256" key="7">
    <source>
        <dbReference type="ARBA" id="ARBA00022840"/>
    </source>
</evidence>
<feature type="region of interest" description="Disordered" evidence="9">
    <location>
        <begin position="1"/>
        <end position="43"/>
    </location>
</feature>
<dbReference type="AlphaFoldDB" id="A0A849BPK0"/>
<dbReference type="GO" id="GO:0005524">
    <property type="term" value="F:ATP binding"/>
    <property type="evidence" value="ECO:0007669"/>
    <property type="project" value="UniProtKB-KW"/>
</dbReference>
<dbReference type="GO" id="GO:0000155">
    <property type="term" value="F:phosphorelay sensor kinase activity"/>
    <property type="evidence" value="ECO:0007669"/>
    <property type="project" value="InterPro"/>
</dbReference>
<keyword evidence="3" id="KW-0597">Phosphoprotein</keyword>
<dbReference type="Proteomes" id="UP000555552">
    <property type="component" value="Unassembled WGS sequence"/>
</dbReference>
<dbReference type="GO" id="GO:0016020">
    <property type="term" value="C:membrane"/>
    <property type="evidence" value="ECO:0007669"/>
    <property type="project" value="InterPro"/>
</dbReference>
<dbReference type="Gene3D" id="3.30.565.10">
    <property type="entry name" value="Histidine kinase-like ATPase, C-terminal domain"/>
    <property type="match status" value="1"/>
</dbReference>
<keyword evidence="10" id="KW-0472">Membrane</keyword>
<dbReference type="InterPro" id="IPR003594">
    <property type="entry name" value="HATPase_dom"/>
</dbReference>
<organism evidence="13 14">
    <name type="scientific">Pseudokineococcus marinus</name>
    <dbReference type="NCBI Taxonomy" id="351215"/>
    <lineage>
        <taxon>Bacteria</taxon>
        <taxon>Bacillati</taxon>
        <taxon>Actinomycetota</taxon>
        <taxon>Actinomycetes</taxon>
        <taxon>Kineosporiales</taxon>
        <taxon>Kineosporiaceae</taxon>
        <taxon>Pseudokineococcus</taxon>
    </lineage>
</organism>
<keyword evidence="5" id="KW-0547">Nucleotide-binding</keyword>
<keyword evidence="8" id="KW-0902">Two-component regulatory system</keyword>
<keyword evidence="4" id="KW-0808">Transferase</keyword>
<protein>
    <recommendedName>
        <fullName evidence="2">histidine kinase</fullName>
        <ecNumber evidence="2">2.7.13.3</ecNumber>
    </recommendedName>
</protein>
<feature type="transmembrane region" description="Helical" evidence="10">
    <location>
        <begin position="67"/>
        <end position="93"/>
    </location>
</feature>
<dbReference type="Pfam" id="PF07730">
    <property type="entry name" value="HisKA_3"/>
    <property type="match status" value="1"/>
</dbReference>
<evidence type="ECO:0000256" key="2">
    <source>
        <dbReference type="ARBA" id="ARBA00012438"/>
    </source>
</evidence>
<reference evidence="13 14" key="1">
    <citation type="submission" date="2020-05" db="EMBL/GenBank/DDBJ databases">
        <title>MicrobeNet Type strains.</title>
        <authorList>
            <person name="Nicholson A.C."/>
        </authorList>
    </citation>
    <scope>NUCLEOTIDE SEQUENCE [LARGE SCALE GENOMIC DNA]</scope>
    <source>
        <strain evidence="13 14">JCM 14547</strain>
    </source>
</reference>
<evidence type="ECO:0000256" key="1">
    <source>
        <dbReference type="ARBA" id="ARBA00000085"/>
    </source>
</evidence>
<dbReference type="InterPro" id="IPR050482">
    <property type="entry name" value="Sensor_HK_TwoCompSys"/>
</dbReference>
<evidence type="ECO:0000256" key="10">
    <source>
        <dbReference type="SAM" id="Phobius"/>
    </source>
</evidence>
<evidence type="ECO:0000256" key="3">
    <source>
        <dbReference type="ARBA" id="ARBA00022553"/>
    </source>
</evidence>
<feature type="transmembrane region" description="Helical" evidence="10">
    <location>
        <begin position="129"/>
        <end position="160"/>
    </location>
</feature>
<keyword evidence="10" id="KW-1133">Transmembrane helix</keyword>
<evidence type="ECO:0000256" key="9">
    <source>
        <dbReference type="SAM" id="MobiDB-lite"/>
    </source>
</evidence>
<keyword evidence="14" id="KW-1185">Reference proteome</keyword>
<name>A0A849BPK0_9ACTN</name>
<sequence length="484" mass="49089">MAPDRRPAPRWETAAVGQGREDAGRRRGTPASPDDPADGPSLDDATVLRSTRVGRLVRAHPWAGSTALGASVLLVGAVTAVAAGETVFGAVSLGLLSPEGRVADLAVPAWLAGAAAGALVLAARDARPLAVTAVLTVLAVASLGSAGVLGVLGLCLAWSLRAVASRRTTRTAVAVAVGVLVVVAVAAARWQVIGLAEVVGWGTAGPLASAGGPPVQQLEVPDPSAGRRALTVLLLAALLALGVASGEVVKDRRRHARALVERYAALARERDAGAALARQAERARIAREVHDVVAHSVSVMVALSDGALSASSRAPERSREAMAAVSRTGREALADMRSVLGTLHAEDDGDLLESSTRPTSTDLRATVERFRAAGLAVRAEGLATPLPVDTAARLAVVRVVGEALTNALRHAPGSSTAVRVHRDATALRVAVVSTGGTPTASDAGSGRGVVGMRERAALVGGRLDVGPLEDGGWAVLLELPAAPD</sequence>
<dbReference type="GO" id="GO:0046983">
    <property type="term" value="F:protein dimerization activity"/>
    <property type="evidence" value="ECO:0007669"/>
    <property type="project" value="InterPro"/>
</dbReference>
<evidence type="ECO:0000256" key="4">
    <source>
        <dbReference type="ARBA" id="ARBA00022679"/>
    </source>
</evidence>
<evidence type="ECO:0000313" key="14">
    <source>
        <dbReference type="Proteomes" id="UP000555552"/>
    </source>
</evidence>
<gene>
    <name evidence="13" type="ORF">HLB09_16205</name>
</gene>
<dbReference type="CDD" id="cd16917">
    <property type="entry name" value="HATPase_UhpB-NarQ-NarX-like"/>
    <property type="match status" value="1"/>
</dbReference>
<evidence type="ECO:0000256" key="5">
    <source>
        <dbReference type="ARBA" id="ARBA00022741"/>
    </source>
</evidence>
<evidence type="ECO:0000256" key="6">
    <source>
        <dbReference type="ARBA" id="ARBA00022777"/>
    </source>
</evidence>
<dbReference type="Gene3D" id="1.20.5.1930">
    <property type="match status" value="1"/>
</dbReference>
<feature type="non-terminal residue" evidence="13">
    <location>
        <position position="484"/>
    </location>
</feature>
<keyword evidence="10" id="KW-0812">Transmembrane</keyword>
<proteinExistence type="predicted"/>
<feature type="domain" description="Signal transduction histidine kinase subgroup 3 dimerisation and phosphoacceptor" evidence="12">
    <location>
        <begin position="281"/>
        <end position="346"/>
    </location>
</feature>
<dbReference type="EC" id="2.7.13.3" evidence="2"/>
<dbReference type="Pfam" id="PF02518">
    <property type="entry name" value="HATPase_c"/>
    <property type="match status" value="1"/>
</dbReference>
<accession>A0A849BPK0</accession>
<dbReference type="EMBL" id="JABEMA010000418">
    <property type="protein sequence ID" value="NNH24601.1"/>
    <property type="molecule type" value="Genomic_DNA"/>
</dbReference>